<dbReference type="GO" id="GO:0004672">
    <property type="term" value="F:protein kinase activity"/>
    <property type="evidence" value="ECO:0007669"/>
    <property type="project" value="UniProtKB-ARBA"/>
</dbReference>
<protein>
    <submittedName>
        <fullName evidence="5">Metal dependent phosphohydrolase</fullName>
    </submittedName>
</protein>
<reference evidence="5 6" key="1">
    <citation type="submission" date="2019-03" db="EMBL/GenBank/DDBJ databases">
        <title>Genomic Encyclopedia of Type Strains, Phase IV (KMG-IV): sequencing the most valuable type-strain genomes for metagenomic binning, comparative biology and taxonomic classification.</title>
        <authorList>
            <person name="Goeker M."/>
        </authorList>
    </citation>
    <scope>NUCLEOTIDE SEQUENCE [LARGE SCALE GENOMIC DNA]</scope>
    <source>
        <strain evidence="5 6">DSM 103923</strain>
    </source>
</reference>
<feature type="domain" description="HPt" evidence="3">
    <location>
        <begin position="10"/>
        <end position="114"/>
    </location>
</feature>
<dbReference type="PANTHER" id="PTHR43155">
    <property type="entry name" value="CYCLIC DI-GMP PHOSPHODIESTERASE PA4108-RELATED"/>
    <property type="match status" value="1"/>
</dbReference>
<dbReference type="SUPFAM" id="SSF109604">
    <property type="entry name" value="HD-domain/PDEase-like"/>
    <property type="match status" value="1"/>
</dbReference>
<dbReference type="InterPro" id="IPR036641">
    <property type="entry name" value="HPT_dom_sf"/>
</dbReference>
<dbReference type="SUPFAM" id="SSF47226">
    <property type="entry name" value="Histidine-containing phosphotransfer domain, HPT domain"/>
    <property type="match status" value="1"/>
</dbReference>
<dbReference type="SMART" id="SM00073">
    <property type="entry name" value="HPT"/>
    <property type="match status" value="1"/>
</dbReference>
<evidence type="ECO:0000259" key="4">
    <source>
        <dbReference type="PROSITE" id="PS51832"/>
    </source>
</evidence>
<dbReference type="PROSITE" id="PS51832">
    <property type="entry name" value="HD_GYP"/>
    <property type="match status" value="1"/>
</dbReference>
<evidence type="ECO:0000256" key="1">
    <source>
        <dbReference type="ARBA" id="ARBA00023012"/>
    </source>
</evidence>
<evidence type="ECO:0000313" key="5">
    <source>
        <dbReference type="EMBL" id="TCS72731.1"/>
    </source>
</evidence>
<sequence>MGILDDWVTEQGLDREVLHDYFDTISENAHVVEREIAHLRENPRDPKPVTELFRLFHNLKGDARLCRFQLGDELAHQLESILGRLRSGEIHITELLAETLLLAYDRLELMVGALLNNKPTAHIKFEQVIQGLSDLARAEPGEIDMVAQDLIEHVAGFRPAVHAATPAVIPLAAMEAAADNRTGDLLFFRSLALQLEQRSPLFYGRTARNLQLAHSINEAAGKPVDPLQLEVAVYLHDVGMMFLPESVWLKPGSLSPTERSLLQRHTDYAAGLLARMPGWDEAVSIVAQHHEKPDGRGYPAGLKAEQICPGAKLMAIVDAFEAVMLKQGHRGPARSMLRAAAEINAAEQQFAAEWIAPFNSVIRSMLGE</sequence>
<dbReference type="PROSITE" id="PS50894">
    <property type="entry name" value="HPT"/>
    <property type="match status" value="1"/>
</dbReference>
<dbReference type="Pfam" id="PF01627">
    <property type="entry name" value="Hpt"/>
    <property type="match status" value="1"/>
</dbReference>
<dbReference type="EMBL" id="SLZY01000004">
    <property type="protein sequence ID" value="TCS72731.1"/>
    <property type="molecule type" value="Genomic_DNA"/>
</dbReference>
<gene>
    <name evidence="5" type="ORF">EDC61_104147</name>
</gene>
<accession>A0A4R3JZT7</accession>
<dbReference type="InterPro" id="IPR003607">
    <property type="entry name" value="HD/PDEase_dom"/>
</dbReference>
<dbReference type="Gene3D" id="1.10.3210.10">
    <property type="entry name" value="Hypothetical protein af1432"/>
    <property type="match status" value="1"/>
</dbReference>
<keyword evidence="1" id="KW-0902">Two-component regulatory system</keyword>
<feature type="domain" description="HD-GYP" evidence="4">
    <location>
        <begin position="174"/>
        <end position="368"/>
    </location>
</feature>
<dbReference type="OrthoDB" id="9816273at2"/>
<dbReference type="Proteomes" id="UP000295135">
    <property type="component" value="Unassembled WGS sequence"/>
</dbReference>
<evidence type="ECO:0000259" key="3">
    <source>
        <dbReference type="PROSITE" id="PS50894"/>
    </source>
</evidence>
<dbReference type="Gene3D" id="1.20.120.160">
    <property type="entry name" value="HPT domain"/>
    <property type="match status" value="1"/>
</dbReference>
<dbReference type="CDD" id="cd00077">
    <property type="entry name" value="HDc"/>
    <property type="match status" value="1"/>
</dbReference>
<organism evidence="5 6">
    <name type="scientific">Sulfuritortus calidifontis</name>
    <dbReference type="NCBI Taxonomy" id="1914471"/>
    <lineage>
        <taxon>Bacteria</taxon>
        <taxon>Pseudomonadati</taxon>
        <taxon>Pseudomonadota</taxon>
        <taxon>Betaproteobacteria</taxon>
        <taxon>Nitrosomonadales</taxon>
        <taxon>Thiobacillaceae</taxon>
        <taxon>Sulfuritortus</taxon>
    </lineage>
</organism>
<dbReference type="InterPro" id="IPR037522">
    <property type="entry name" value="HD_GYP_dom"/>
</dbReference>
<comment type="caution">
    <text evidence="5">The sequence shown here is derived from an EMBL/GenBank/DDBJ whole genome shotgun (WGS) entry which is preliminary data.</text>
</comment>
<dbReference type="GO" id="GO:0008081">
    <property type="term" value="F:phosphoric diester hydrolase activity"/>
    <property type="evidence" value="ECO:0007669"/>
    <property type="project" value="UniProtKB-ARBA"/>
</dbReference>
<dbReference type="GO" id="GO:0000160">
    <property type="term" value="P:phosphorelay signal transduction system"/>
    <property type="evidence" value="ECO:0007669"/>
    <property type="project" value="UniProtKB-KW"/>
</dbReference>
<dbReference type="RefSeq" id="WP_126462538.1">
    <property type="nucleotide sequence ID" value="NZ_AP018721.1"/>
</dbReference>
<proteinExistence type="predicted"/>
<keyword evidence="6" id="KW-1185">Reference proteome</keyword>
<keyword evidence="2" id="KW-0597">Phosphoprotein</keyword>
<feature type="modified residue" description="Phosphohistidine" evidence="2">
    <location>
        <position position="57"/>
    </location>
</feature>
<dbReference type="AlphaFoldDB" id="A0A4R3JZT7"/>
<dbReference type="PANTHER" id="PTHR43155:SF2">
    <property type="entry name" value="CYCLIC DI-GMP PHOSPHODIESTERASE PA4108"/>
    <property type="match status" value="1"/>
</dbReference>
<dbReference type="Pfam" id="PF13487">
    <property type="entry name" value="HD_5"/>
    <property type="match status" value="1"/>
</dbReference>
<evidence type="ECO:0000313" key="6">
    <source>
        <dbReference type="Proteomes" id="UP000295135"/>
    </source>
</evidence>
<name>A0A4R3JZT7_9PROT</name>
<keyword evidence="5" id="KW-0378">Hydrolase</keyword>
<dbReference type="CDD" id="cd00088">
    <property type="entry name" value="HPT"/>
    <property type="match status" value="1"/>
</dbReference>
<dbReference type="InterPro" id="IPR008207">
    <property type="entry name" value="Sig_transdc_His_kin_Hpt_dom"/>
</dbReference>
<evidence type="ECO:0000256" key="2">
    <source>
        <dbReference type="PROSITE-ProRule" id="PRU00110"/>
    </source>
</evidence>